<evidence type="ECO:0000313" key="1">
    <source>
        <dbReference type="EMBL" id="KAG2197849.1"/>
    </source>
</evidence>
<proteinExistence type="predicted"/>
<dbReference type="OrthoDB" id="2429120at2759"/>
<protein>
    <submittedName>
        <fullName evidence="1">Uncharacterized protein</fullName>
    </submittedName>
</protein>
<comment type="caution">
    <text evidence="1">The sequence shown here is derived from an EMBL/GenBank/DDBJ whole genome shotgun (WGS) entry which is preliminary data.</text>
</comment>
<accession>A0A8H7QS83</accession>
<dbReference type="EMBL" id="JAEPRD010000121">
    <property type="protein sequence ID" value="KAG2197849.1"/>
    <property type="molecule type" value="Genomic_DNA"/>
</dbReference>
<dbReference type="AlphaFoldDB" id="A0A8H7QS83"/>
<dbReference type="Proteomes" id="UP000603453">
    <property type="component" value="Unassembled WGS sequence"/>
</dbReference>
<organism evidence="1 2">
    <name type="scientific">Mucor saturninus</name>
    <dbReference type="NCBI Taxonomy" id="64648"/>
    <lineage>
        <taxon>Eukaryota</taxon>
        <taxon>Fungi</taxon>
        <taxon>Fungi incertae sedis</taxon>
        <taxon>Mucoromycota</taxon>
        <taxon>Mucoromycotina</taxon>
        <taxon>Mucoromycetes</taxon>
        <taxon>Mucorales</taxon>
        <taxon>Mucorineae</taxon>
        <taxon>Mucoraceae</taxon>
        <taxon>Mucor</taxon>
    </lineage>
</organism>
<sequence length="203" mass="23504">MHAQVATITYRHTFVSKNSRRKDKAMNVALKHMTKNSNSPVAKIMYNLLDNYDNAESIHTKDESLFIARALDSFLNVMFSTGGTMNRDGRLYNGYTMRISYLARFSREPYGKENSWSIVSWELFNKRLRPRVNLEIRNNDLKPDVKYSAQIGSNTYDFLIIEVKCPNSAKDDLFEMSVELQLMIDRTVSARFKGDQKISKSHP</sequence>
<gene>
    <name evidence="1" type="ORF">INT47_009730</name>
</gene>
<keyword evidence="2" id="KW-1185">Reference proteome</keyword>
<evidence type="ECO:0000313" key="2">
    <source>
        <dbReference type="Proteomes" id="UP000603453"/>
    </source>
</evidence>
<reference evidence="1" key="1">
    <citation type="submission" date="2020-12" db="EMBL/GenBank/DDBJ databases">
        <title>Metabolic potential, ecology and presence of endohyphal bacteria is reflected in genomic diversity of Mucoromycotina.</title>
        <authorList>
            <person name="Muszewska A."/>
            <person name="Okrasinska A."/>
            <person name="Steczkiewicz K."/>
            <person name="Drgas O."/>
            <person name="Orlowska M."/>
            <person name="Perlinska-Lenart U."/>
            <person name="Aleksandrzak-Piekarczyk T."/>
            <person name="Szatraj K."/>
            <person name="Zielenkiewicz U."/>
            <person name="Pilsyk S."/>
            <person name="Malc E."/>
            <person name="Mieczkowski P."/>
            <person name="Kruszewska J.S."/>
            <person name="Biernat P."/>
            <person name="Pawlowska J."/>
        </authorList>
    </citation>
    <scope>NUCLEOTIDE SEQUENCE</scope>
    <source>
        <strain evidence="1">WA0000017839</strain>
    </source>
</reference>
<name>A0A8H7QS83_9FUNG</name>